<dbReference type="PANTHER" id="PTHR32123:SF9">
    <property type="entry name" value="PROTEIN SPINDLY"/>
    <property type="match status" value="1"/>
</dbReference>
<evidence type="ECO:0000256" key="1">
    <source>
        <dbReference type="ARBA" id="ARBA00023054"/>
    </source>
</evidence>
<keyword evidence="4" id="KW-1185">Reference proteome</keyword>
<keyword evidence="1" id="KW-0175">Coiled coil</keyword>
<proteinExistence type="predicted"/>
<feature type="region of interest" description="Disordered" evidence="2">
    <location>
        <begin position="1"/>
        <end position="48"/>
    </location>
</feature>
<dbReference type="Proteomes" id="UP000789508">
    <property type="component" value="Unassembled WGS sequence"/>
</dbReference>
<evidence type="ECO:0000313" key="3">
    <source>
        <dbReference type="EMBL" id="CAG8624312.1"/>
    </source>
</evidence>
<dbReference type="InterPro" id="IPR051149">
    <property type="entry name" value="Spindly/BICDR_Dynein_Adapter"/>
</dbReference>
<dbReference type="AlphaFoldDB" id="A0A9N9GTH2"/>
<name>A0A9N9GTH2_9GLOM</name>
<evidence type="ECO:0000256" key="2">
    <source>
        <dbReference type="SAM" id="MobiDB-lite"/>
    </source>
</evidence>
<evidence type="ECO:0000313" key="4">
    <source>
        <dbReference type="Proteomes" id="UP000789508"/>
    </source>
</evidence>
<protein>
    <submittedName>
        <fullName evidence="3">1406_t:CDS:1</fullName>
    </submittedName>
</protein>
<dbReference type="OrthoDB" id="9451547at2759"/>
<feature type="non-terminal residue" evidence="3">
    <location>
        <position position="1"/>
    </location>
</feature>
<comment type="caution">
    <text evidence="3">The sequence shown here is derived from an EMBL/GenBank/DDBJ whole genome shotgun (WGS) entry which is preliminary data.</text>
</comment>
<reference evidence="3" key="1">
    <citation type="submission" date="2021-06" db="EMBL/GenBank/DDBJ databases">
        <authorList>
            <person name="Kallberg Y."/>
            <person name="Tangrot J."/>
            <person name="Rosling A."/>
        </authorList>
    </citation>
    <scope>NUCLEOTIDE SEQUENCE</scope>
    <source>
        <strain evidence="3">FL130A</strain>
    </source>
</reference>
<feature type="compositionally biased region" description="Polar residues" evidence="2">
    <location>
        <begin position="10"/>
        <end position="35"/>
    </location>
</feature>
<gene>
    <name evidence="3" type="ORF">ALEPTO_LOCUS9101</name>
</gene>
<organism evidence="3 4">
    <name type="scientific">Ambispora leptoticha</name>
    <dbReference type="NCBI Taxonomy" id="144679"/>
    <lineage>
        <taxon>Eukaryota</taxon>
        <taxon>Fungi</taxon>
        <taxon>Fungi incertae sedis</taxon>
        <taxon>Mucoromycota</taxon>
        <taxon>Glomeromycotina</taxon>
        <taxon>Glomeromycetes</taxon>
        <taxon>Archaeosporales</taxon>
        <taxon>Ambisporaceae</taxon>
        <taxon>Ambispora</taxon>
    </lineage>
</organism>
<dbReference type="PANTHER" id="PTHR32123">
    <property type="entry name" value="BICD FAMILY-LIKE CARGO ADAPTER"/>
    <property type="match status" value="1"/>
</dbReference>
<dbReference type="EMBL" id="CAJVPS010006351">
    <property type="protein sequence ID" value="CAG8624312.1"/>
    <property type="molecule type" value="Genomic_DNA"/>
</dbReference>
<sequence>MLSMVPPTPKQNKNSRLSLDLSNLPSFNGTPNNPISPVYSGMASPTSTVPDSFYAGKTHAELTAMLKERERDISLAAEIGKSLLENNIQLKAKYDSMLAQLQNVRNRKRQQNGYRRPGDRQ</sequence>
<accession>A0A9N9GTH2</accession>